<feature type="compositionally biased region" description="Polar residues" evidence="6">
    <location>
        <begin position="1"/>
        <end position="12"/>
    </location>
</feature>
<evidence type="ECO:0000313" key="9">
    <source>
        <dbReference type="RefSeq" id="XP_022770014.1"/>
    </source>
</evidence>
<keyword evidence="3 5" id="KW-0863">Zinc-finger</keyword>
<dbReference type="InterPro" id="IPR036855">
    <property type="entry name" value="Znf_CCCH_sf"/>
</dbReference>
<feature type="domain" description="C3H1-type" evidence="7">
    <location>
        <begin position="284"/>
        <end position="312"/>
    </location>
</feature>
<organism evidence="8 9">
    <name type="scientific">Durio zibethinus</name>
    <name type="common">Durian</name>
    <dbReference type="NCBI Taxonomy" id="66656"/>
    <lineage>
        <taxon>Eukaryota</taxon>
        <taxon>Viridiplantae</taxon>
        <taxon>Streptophyta</taxon>
        <taxon>Embryophyta</taxon>
        <taxon>Tracheophyta</taxon>
        <taxon>Spermatophyta</taxon>
        <taxon>Magnoliopsida</taxon>
        <taxon>eudicotyledons</taxon>
        <taxon>Gunneridae</taxon>
        <taxon>Pentapetalae</taxon>
        <taxon>rosids</taxon>
        <taxon>malvids</taxon>
        <taxon>Malvales</taxon>
        <taxon>Malvaceae</taxon>
        <taxon>Helicteroideae</taxon>
        <taxon>Durio</taxon>
    </lineage>
</organism>
<dbReference type="GO" id="GO:0008270">
    <property type="term" value="F:zinc ion binding"/>
    <property type="evidence" value="ECO:0007669"/>
    <property type="project" value="UniProtKB-KW"/>
</dbReference>
<dbReference type="GO" id="GO:0003729">
    <property type="term" value="F:mRNA binding"/>
    <property type="evidence" value="ECO:0007669"/>
    <property type="project" value="InterPro"/>
</dbReference>
<keyword evidence="2" id="KW-0677">Repeat</keyword>
<dbReference type="GeneID" id="111313606"/>
<dbReference type="Pfam" id="PF00642">
    <property type="entry name" value="zf-CCCH"/>
    <property type="match status" value="1"/>
</dbReference>
<dbReference type="OrthoDB" id="410307at2759"/>
<feature type="zinc finger region" description="C3H1-type" evidence="5">
    <location>
        <begin position="246"/>
        <end position="274"/>
    </location>
</feature>
<dbReference type="FunFam" id="4.10.1000.10:FF:000001">
    <property type="entry name" value="zinc finger CCCH domain-containing protein 15-like"/>
    <property type="match status" value="1"/>
</dbReference>
<feature type="region of interest" description="Disordered" evidence="6">
    <location>
        <begin position="1"/>
        <end position="42"/>
    </location>
</feature>
<dbReference type="SMART" id="SM00356">
    <property type="entry name" value="ZnF_C3H1"/>
    <property type="match status" value="2"/>
</dbReference>
<dbReference type="PANTHER" id="PTHR12547">
    <property type="entry name" value="CCCH ZINC FINGER/TIS11-RELATED"/>
    <property type="match status" value="1"/>
</dbReference>
<dbReference type="SUPFAM" id="SSF90229">
    <property type="entry name" value="CCCH zinc finger"/>
    <property type="match status" value="2"/>
</dbReference>
<accession>A0A6P6AYQ8</accession>
<evidence type="ECO:0000256" key="2">
    <source>
        <dbReference type="ARBA" id="ARBA00022737"/>
    </source>
</evidence>
<protein>
    <submittedName>
        <fullName evidence="9">Zinc finger CCCH domain-containing protein 14-like</fullName>
    </submittedName>
</protein>
<dbReference type="InterPro" id="IPR045877">
    <property type="entry name" value="ZFP36-like"/>
</dbReference>
<sequence length="321" mass="36791">MQKPTSPFSNQNSSSAATATSSTTVENQNYVSPPPSPLQNHHQYYHQDITTDFASMYNFSFPPKSPLPHSLSLTPSSCASLDDLHINLKLTSDAIATERRLNQARLILEYQQLCYHFDLCFARLQDLFRELETLRIENSDLRVANNGLIKLLSLSSQAATKNRNLEREEPLDLNVKRWERRNNNAQRNSLPKSVSVRSTTYLQVNREQGSSDQQRVVNPSVRVYVPHEATRSEDKAIELEVYNQGMVKTELCNKWQETGTCPYAQNCQFAHGITQLRPVIRHPTYKTKVCRMVLAGQTCPYGHRCHFRHSLTDQERLLISR</sequence>
<evidence type="ECO:0000259" key="7">
    <source>
        <dbReference type="PROSITE" id="PS50103"/>
    </source>
</evidence>
<feature type="domain" description="C3H1-type" evidence="7">
    <location>
        <begin position="246"/>
        <end position="274"/>
    </location>
</feature>
<dbReference type="Proteomes" id="UP000515121">
    <property type="component" value="Unplaced"/>
</dbReference>
<evidence type="ECO:0000256" key="5">
    <source>
        <dbReference type="PROSITE-ProRule" id="PRU00723"/>
    </source>
</evidence>
<dbReference type="PROSITE" id="PS50103">
    <property type="entry name" value="ZF_C3H1"/>
    <property type="match status" value="2"/>
</dbReference>
<dbReference type="AlphaFoldDB" id="A0A6P6AYQ8"/>
<evidence type="ECO:0000256" key="4">
    <source>
        <dbReference type="ARBA" id="ARBA00022833"/>
    </source>
</evidence>
<evidence type="ECO:0000256" key="1">
    <source>
        <dbReference type="ARBA" id="ARBA00022723"/>
    </source>
</evidence>
<dbReference type="Gene3D" id="4.10.1000.10">
    <property type="entry name" value="Zinc finger, CCCH-type"/>
    <property type="match status" value="2"/>
</dbReference>
<evidence type="ECO:0000256" key="6">
    <source>
        <dbReference type="SAM" id="MobiDB-lite"/>
    </source>
</evidence>
<keyword evidence="4 5" id="KW-0862">Zinc</keyword>
<dbReference type="PANTHER" id="PTHR12547:SF178">
    <property type="entry name" value="ZINC FINGER CCCH DOMAIN-CONTAINING PROTEIN 14"/>
    <property type="match status" value="1"/>
</dbReference>
<name>A0A6P6AYQ8_DURZI</name>
<reference evidence="9" key="1">
    <citation type="submission" date="2025-08" db="UniProtKB">
        <authorList>
            <consortium name="RefSeq"/>
        </authorList>
    </citation>
    <scope>IDENTIFICATION</scope>
    <source>
        <tissue evidence="9">Fruit stalk</tissue>
    </source>
</reference>
<evidence type="ECO:0000256" key="3">
    <source>
        <dbReference type="ARBA" id="ARBA00022771"/>
    </source>
</evidence>
<dbReference type="FunFam" id="4.10.1000.10:FF:000002">
    <property type="entry name" value="Zinc finger protein 36, C3H1 type-like 1"/>
    <property type="match status" value="1"/>
</dbReference>
<dbReference type="KEGG" id="dzi:111313606"/>
<dbReference type="InterPro" id="IPR000571">
    <property type="entry name" value="Znf_CCCH"/>
</dbReference>
<proteinExistence type="predicted"/>
<gene>
    <name evidence="9" type="primary">LOC111313606</name>
</gene>
<keyword evidence="8" id="KW-1185">Reference proteome</keyword>
<feature type="compositionally biased region" description="Low complexity" evidence="6">
    <location>
        <begin position="13"/>
        <end position="24"/>
    </location>
</feature>
<keyword evidence="1 5" id="KW-0479">Metal-binding</keyword>
<dbReference type="RefSeq" id="XP_022770014.1">
    <property type="nucleotide sequence ID" value="XM_022914279.1"/>
</dbReference>
<feature type="zinc finger region" description="C3H1-type" evidence="5">
    <location>
        <begin position="284"/>
        <end position="312"/>
    </location>
</feature>
<evidence type="ECO:0000313" key="8">
    <source>
        <dbReference type="Proteomes" id="UP000515121"/>
    </source>
</evidence>